<dbReference type="Proteomes" id="UP000594014">
    <property type="component" value="Chromosome"/>
</dbReference>
<keyword evidence="2" id="KW-1185">Reference proteome</keyword>
<proteinExistence type="predicted"/>
<evidence type="ECO:0000313" key="2">
    <source>
        <dbReference type="Proteomes" id="UP000594014"/>
    </source>
</evidence>
<reference evidence="1" key="1">
    <citation type="submission" date="2019-08" db="EMBL/GenBank/DDBJ databases">
        <title>Genome sequence of Clostridiales bacterium MT110.</title>
        <authorList>
            <person name="Cao J."/>
        </authorList>
    </citation>
    <scope>NUCLEOTIDE SEQUENCE</scope>
    <source>
        <strain evidence="1">MT110</strain>
    </source>
</reference>
<evidence type="ECO:0000313" key="1">
    <source>
        <dbReference type="EMBL" id="QOX63865.1"/>
    </source>
</evidence>
<sequence>MLKTGKLDSKLLEDIVFKNIKFRRPEVITRPGVGEDCAVVDFGSYECVLSTDPITAAVSEIGRLAVHISCNDIASNGIEPLGIMLAVMLPEGTTEEQIEEIMKQAGEASEKLGVEIIGGHTEITSAVTKPVIVSTALGRGAKWSSQQAENMKPGDFILMTKQAGLEGTGIIAGDYKAELKGYLTEEELEQAAAMLDQISVVKEGVIAGRIGTAGMHDITEGGVLGAVWEMCSIAETGAEVWTDKIPVAEVTKKICDRFDIDYLRLISSGSMMIMVHPEAKEQMEESLSSAGISVACIGRICEKEEGIRMVVDGEKIVIAPPASDELYKVVR</sequence>
<organism evidence="1 2">
    <name type="scientific">Anoxybacterium hadale</name>
    <dbReference type="NCBI Taxonomy" id="3408580"/>
    <lineage>
        <taxon>Bacteria</taxon>
        <taxon>Bacillati</taxon>
        <taxon>Bacillota</taxon>
        <taxon>Clostridia</taxon>
        <taxon>Peptostreptococcales</taxon>
        <taxon>Anaerovoracaceae</taxon>
        <taxon>Anoxybacterium</taxon>
    </lineage>
</organism>
<protein>
    <submittedName>
        <fullName evidence="1">AIR synthase</fullName>
    </submittedName>
</protein>
<gene>
    <name evidence="1" type="ORF">FRZ06_11240</name>
</gene>
<accession>A0ACD1ABJ1</accession>
<dbReference type="EMBL" id="CP042469">
    <property type="protein sequence ID" value="QOX63865.1"/>
    <property type="molecule type" value="Genomic_DNA"/>
</dbReference>
<name>A0ACD1ABJ1_9FIRM</name>